<sequence>MLQHTQALQSYGLSLWHVIALGWRETKQIQPPCVTLVPARLGCDSSTGPVSFSLSSFNIINVGCLNVKLTPVLNGRVTSLIDDGVASWPYISRTPASHSKLNQQKCYWI</sequence>
<accession>A0AAE0ZK36</accession>
<keyword evidence="2" id="KW-1185">Reference proteome</keyword>
<organism evidence="1 2">
    <name type="scientific">Elysia crispata</name>
    <name type="common">lettuce slug</name>
    <dbReference type="NCBI Taxonomy" id="231223"/>
    <lineage>
        <taxon>Eukaryota</taxon>
        <taxon>Metazoa</taxon>
        <taxon>Spiralia</taxon>
        <taxon>Lophotrochozoa</taxon>
        <taxon>Mollusca</taxon>
        <taxon>Gastropoda</taxon>
        <taxon>Heterobranchia</taxon>
        <taxon>Euthyneura</taxon>
        <taxon>Panpulmonata</taxon>
        <taxon>Sacoglossa</taxon>
        <taxon>Placobranchoidea</taxon>
        <taxon>Plakobranchidae</taxon>
        <taxon>Elysia</taxon>
    </lineage>
</organism>
<name>A0AAE0ZK36_9GAST</name>
<dbReference type="EMBL" id="JAWDGP010003795">
    <property type="protein sequence ID" value="KAK3770635.1"/>
    <property type="molecule type" value="Genomic_DNA"/>
</dbReference>
<reference evidence="1" key="1">
    <citation type="journal article" date="2023" name="G3 (Bethesda)">
        <title>A reference genome for the long-term kleptoplast-retaining sea slug Elysia crispata morphotype clarki.</title>
        <authorList>
            <person name="Eastman K.E."/>
            <person name="Pendleton A.L."/>
            <person name="Shaikh M.A."/>
            <person name="Suttiyut T."/>
            <person name="Ogas R."/>
            <person name="Tomko P."/>
            <person name="Gavelis G."/>
            <person name="Widhalm J.R."/>
            <person name="Wisecaver J.H."/>
        </authorList>
    </citation>
    <scope>NUCLEOTIDE SEQUENCE</scope>
    <source>
        <strain evidence="1">ECLA1</strain>
    </source>
</reference>
<gene>
    <name evidence="1" type="ORF">RRG08_052975</name>
</gene>
<evidence type="ECO:0000313" key="2">
    <source>
        <dbReference type="Proteomes" id="UP001283361"/>
    </source>
</evidence>
<protein>
    <submittedName>
        <fullName evidence="1">Uncharacterized protein</fullName>
    </submittedName>
</protein>
<proteinExistence type="predicted"/>
<comment type="caution">
    <text evidence="1">The sequence shown here is derived from an EMBL/GenBank/DDBJ whole genome shotgun (WGS) entry which is preliminary data.</text>
</comment>
<dbReference type="Proteomes" id="UP001283361">
    <property type="component" value="Unassembled WGS sequence"/>
</dbReference>
<evidence type="ECO:0000313" key="1">
    <source>
        <dbReference type="EMBL" id="KAK3770635.1"/>
    </source>
</evidence>
<dbReference type="AlphaFoldDB" id="A0AAE0ZK36"/>